<organism evidence="2 3">
    <name type="scientific">Solanum tuberosum</name>
    <name type="common">Potato</name>
    <dbReference type="NCBI Taxonomy" id="4113"/>
    <lineage>
        <taxon>Eukaryota</taxon>
        <taxon>Viridiplantae</taxon>
        <taxon>Streptophyta</taxon>
        <taxon>Embryophyta</taxon>
        <taxon>Tracheophyta</taxon>
        <taxon>Spermatophyta</taxon>
        <taxon>Magnoliopsida</taxon>
        <taxon>eudicotyledons</taxon>
        <taxon>Gunneridae</taxon>
        <taxon>Pentapetalae</taxon>
        <taxon>asterids</taxon>
        <taxon>lamiids</taxon>
        <taxon>Solanales</taxon>
        <taxon>Solanaceae</taxon>
        <taxon>Solanoideae</taxon>
        <taxon>Solaneae</taxon>
        <taxon>Solanum</taxon>
    </lineage>
</organism>
<comment type="caution">
    <text evidence="2">The sequence shown here is derived from an EMBL/GenBank/DDBJ whole genome shotgun (WGS) entry which is preliminary data.</text>
</comment>
<gene>
    <name evidence="2" type="ORF">KY290_024385</name>
</gene>
<evidence type="ECO:0000313" key="2">
    <source>
        <dbReference type="EMBL" id="KAH0754115.1"/>
    </source>
</evidence>
<name>A0ABQ7UQK2_SOLTU</name>
<evidence type="ECO:0000256" key="1">
    <source>
        <dbReference type="SAM" id="MobiDB-lite"/>
    </source>
</evidence>
<dbReference type="EMBL" id="JAIVGD010000018">
    <property type="protein sequence ID" value="KAH0754115.1"/>
    <property type="molecule type" value="Genomic_DNA"/>
</dbReference>
<sequence>MIGNRIKYDGINICDDPESMEEAIPEVSRRASSIYPCRTDIWLDNGHSKETLLREDRFTVGSNHNDPRELNNQFQTASPPTPIDFSQSIIAYARAMKQLFSIK</sequence>
<dbReference type="Proteomes" id="UP000826656">
    <property type="component" value="Unassembled WGS sequence"/>
</dbReference>
<keyword evidence="3" id="KW-1185">Reference proteome</keyword>
<feature type="region of interest" description="Disordered" evidence="1">
    <location>
        <begin position="61"/>
        <end position="81"/>
    </location>
</feature>
<reference evidence="2 3" key="1">
    <citation type="journal article" date="2021" name="bioRxiv">
        <title>Chromosome-scale and haplotype-resolved genome assembly of a tetraploid potato cultivar.</title>
        <authorList>
            <person name="Sun H."/>
            <person name="Jiao W.-B."/>
            <person name="Krause K."/>
            <person name="Campoy J.A."/>
            <person name="Goel M."/>
            <person name="Folz-Donahue K."/>
            <person name="Kukat C."/>
            <person name="Huettel B."/>
            <person name="Schneeberger K."/>
        </authorList>
    </citation>
    <scope>NUCLEOTIDE SEQUENCE [LARGE SCALE GENOMIC DNA]</scope>
    <source>
        <strain evidence="2">SolTubOtavaFocal</strain>
        <tissue evidence="2">Leaves</tissue>
    </source>
</reference>
<evidence type="ECO:0000313" key="3">
    <source>
        <dbReference type="Proteomes" id="UP000826656"/>
    </source>
</evidence>
<protein>
    <submittedName>
        <fullName evidence="2">Uncharacterized protein</fullName>
    </submittedName>
</protein>
<proteinExistence type="predicted"/>
<accession>A0ABQ7UQK2</accession>